<proteinExistence type="predicted"/>
<evidence type="ECO:0000313" key="2">
    <source>
        <dbReference type="Proteomes" id="UP000499080"/>
    </source>
</evidence>
<protein>
    <submittedName>
        <fullName evidence="1">Uncharacterized protein</fullName>
    </submittedName>
</protein>
<comment type="caution">
    <text evidence="1">The sequence shown here is derived from an EMBL/GenBank/DDBJ whole genome shotgun (WGS) entry which is preliminary data.</text>
</comment>
<dbReference type="AlphaFoldDB" id="A0A4Y2LDC0"/>
<sequence length="111" mass="12499">MTFGPTNPIHTPYGQFVYNYTHPRKPLCSAAFGHIALWSRQLNVMTNVTTKRGNRCEVNHVFLRKHGMHFLPRIPIQLSGNPLGSELGVYSVVNVNVSSPQVATKRDEQII</sequence>
<gene>
    <name evidence="1" type="ORF">AVEN_241057_1</name>
</gene>
<name>A0A4Y2LDC0_ARAVE</name>
<organism evidence="1 2">
    <name type="scientific">Araneus ventricosus</name>
    <name type="common">Orbweaver spider</name>
    <name type="synonym">Epeira ventricosa</name>
    <dbReference type="NCBI Taxonomy" id="182803"/>
    <lineage>
        <taxon>Eukaryota</taxon>
        <taxon>Metazoa</taxon>
        <taxon>Ecdysozoa</taxon>
        <taxon>Arthropoda</taxon>
        <taxon>Chelicerata</taxon>
        <taxon>Arachnida</taxon>
        <taxon>Araneae</taxon>
        <taxon>Araneomorphae</taxon>
        <taxon>Entelegynae</taxon>
        <taxon>Araneoidea</taxon>
        <taxon>Araneidae</taxon>
        <taxon>Araneus</taxon>
    </lineage>
</organism>
<accession>A0A4Y2LDC0</accession>
<reference evidence="1 2" key="1">
    <citation type="journal article" date="2019" name="Sci. Rep.">
        <title>Orb-weaving spider Araneus ventricosus genome elucidates the spidroin gene catalogue.</title>
        <authorList>
            <person name="Kono N."/>
            <person name="Nakamura H."/>
            <person name="Ohtoshi R."/>
            <person name="Moran D.A.P."/>
            <person name="Shinohara A."/>
            <person name="Yoshida Y."/>
            <person name="Fujiwara M."/>
            <person name="Mori M."/>
            <person name="Tomita M."/>
            <person name="Arakawa K."/>
        </authorList>
    </citation>
    <scope>NUCLEOTIDE SEQUENCE [LARGE SCALE GENOMIC DNA]</scope>
</reference>
<keyword evidence="2" id="KW-1185">Reference proteome</keyword>
<dbReference type="EMBL" id="BGPR01005653">
    <property type="protein sequence ID" value="GBN12160.1"/>
    <property type="molecule type" value="Genomic_DNA"/>
</dbReference>
<evidence type="ECO:0000313" key="1">
    <source>
        <dbReference type="EMBL" id="GBN12160.1"/>
    </source>
</evidence>
<dbReference type="Proteomes" id="UP000499080">
    <property type="component" value="Unassembled WGS sequence"/>
</dbReference>